<keyword evidence="4" id="KW-0808">Transferase</keyword>
<dbReference type="PANTHER" id="PTHR30606">
    <property type="entry name" value="LIPID A BIOSYNTHESIS LAUROYL ACYLTRANSFERASE"/>
    <property type="match status" value="1"/>
</dbReference>
<evidence type="ECO:0000256" key="2">
    <source>
        <dbReference type="ARBA" id="ARBA00022475"/>
    </source>
</evidence>
<reference evidence="8 9" key="1">
    <citation type="submission" date="2024-08" db="EMBL/GenBank/DDBJ databases">
        <authorList>
            <person name="Wei W."/>
        </authorList>
    </citation>
    <scope>NUCLEOTIDE SEQUENCE [LARGE SCALE GENOMIC DNA]</scope>
    <source>
        <strain evidence="8 9">XU2</strain>
    </source>
</reference>
<dbReference type="Proteomes" id="UP001570846">
    <property type="component" value="Unassembled WGS sequence"/>
</dbReference>
<keyword evidence="5 7" id="KW-0472">Membrane</keyword>
<dbReference type="InterPro" id="IPR004960">
    <property type="entry name" value="LipA_acyltrans"/>
</dbReference>
<dbReference type="CDD" id="cd07984">
    <property type="entry name" value="LPLAT_LABLAT-like"/>
    <property type="match status" value="1"/>
</dbReference>
<feature type="transmembrane region" description="Helical" evidence="7">
    <location>
        <begin position="31"/>
        <end position="52"/>
    </location>
</feature>
<keyword evidence="6 8" id="KW-0012">Acyltransferase</keyword>
<proteinExistence type="predicted"/>
<evidence type="ECO:0000256" key="6">
    <source>
        <dbReference type="ARBA" id="ARBA00023315"/>
    </source>
</evidence>
<dbReference type="GO" id="GO:0016746">
    <property type="term" value="F:acyltransferase activity"/>
    <property type="evidence" value="ECO:0007669"/>
    <property type="project" value="UniProtKB-KW"/>
</dbReference>
<dbReference type="EMBL" id="JBGOGF010000001">
    <property type="protein sequence ID" value="MFA1770184.1"/>
    <property type="molecule type" value="Genomic_DNA"/>
</dbReference>
<dbReference type="PANTHER" id="PTHR30606:SF10">
    <property type="entry name" value="PHOSPHATIDYLINOSITOL MANNOSIDE ACYLTRANSFERASE"/>
    <property type="match status" value="1"/>
</dbReference>
<dbReference type="RefSeq" id="WP_225840720.1">
    <property type="nucleotide sequence ID" value="NZ_BMMG01000002.1"/>
</dbReference>
<dbReference type="Pfam" id="PF03279">
    <property type="entry name" value="Lip_A_acyltrans"/>
    <property type="match status" value="1"/>
</dbReference>
<evidence type="ECO:0000256" key="4">
    <source>
        <dbReference type="ARBA" id="ARBA00022679"/>
    </source>
</evidence>
<protein>
    <submittedName>
        <fullName evidence="8">Lysophospholipid acyltransferase family protein</fullName>
    </submittedName>
</protein>
<accession>A0ABV4RAQ1</accession>
<organism evidence="8 9">
    <name type="scientific">Rufibacter glacialis</name>
    <dbReference type="NCBI Taxonomy" id="1259555"/>
    <lineage>
        <taxon>Bacteria</taxon>
        <taxon>Pseudomonadati</taxon>
        <taxon>Bacteroidota</taxon>
        <taxon>Cytophagia</taxon>
        <taxon>Cytophagales</taxon>
        <taxon>Hymenobacteraceae</taxon>
        <taxon>Rufibacter</taxon>
    </lineage>
</organism>
<name>A0ABV4RAQ1_9BACT</name>
<evidence type="ECO:0000256" key="7">
    <source>
        <dbReference type="SAM" id="Phobius"/>
    </source>
</evidence>
<evidence type="ECO:0000256" key="3">
    <source>
        <dbReference type="ARBA" id="ARBA00022519"/>
    </source>
</evidence>
<comment type="subcellular location">
    <subcellularLocation>
        <location evidence="1">Cell inner membrane</location>
    </subcellularLocation>
</comment>
<keyword evidence="2" id="KW-1003">Cell membrane</keyword>
<keyword evidence="9" id="KW-1185">Reference proteome</keyword>
<evidence type="ECO:0000256" key="5">
    <source>
        <dbReference type="ARBA" id="ARBA00023136"/>
    </source>
</evidence>
<comment type="caution">
    <text evidence="8">The sequence shown here is derived from an EMBL/GenBank/DDBJ whole genome shotgun (WGS) entry which is preliminary data.</text>
</comment>
<evidence type="ECO:0000256" key="1">
    <source>
        <dbReference type="ARBA" id="ARBA00004533"/>
    </source>
</evidence>
<evidence type="ECO:0000313" key="8">
    <source>
        <dbReference type="EMBL" id="MFA1770184.1"/>
    </source>
</evidence>
<keyword evidence="7" id="KW-0812">Transmembrane</keyword>
<keyword evidence="7" id="KW-1133">Transmembrane helix</keyword>
<gene>
    <name evidence="8" type="ORF">ACD591_02685</name>
</gene>
<sequence length="311" mass="36094">MYHKPSTAPSSCPTLTPGQLPLWWLLKGISLLPFPVLYALSTFLYWVMYYVVGYRKKVVRQNLERSFPEKSKQELLRIEKQFFLNLTDLMVESLKLISLTPAELRKRVASRGEEKVIAQLGTGASVLILGAHLGNWEYMSAAGNSIFPYPIDGVYKPLANPFFEEFMKFMRSRFGINLVKMKDTLRHLIRHKSESRIFTLLSDQVPPYGEIQYWTNFLHQDTAFYVGAEKLRTSFQFPAFFIGMRHVKRGYYEIEFQELLPAPVPGTPEEGHPLTELFSRKLEAWVQENPAEYLWSHKRWKHSRPTAAPLA</sequence>
<keyword evidence="3" id="KW-0997">Cell inner membrane</keyword>
<evidence type="ECO:0000313" key="9">
    <source>
        <dbReference type="Proteomes" id="UP001570846"/>
    </source>
</evidence>